<proteinExistence type="predicted"/>
<name>A0A841C1M5_9ACTN</name>
<dbReference type="AlphaFoldDB" id="A0A841C1M5"/>
<keyword evidence="2" id="KW-1185">Reference proteome</keyword>
<dbReference type="EMBL" id="JACHMN010000003">
    <property type="protein sequence ID" value="MBB5872962.1"/>
    <property type="molecule type" value="Genomic_DNA"/>
</dbReference>
<dbReference type="RefSeq" id="WP_184843385.1">
    <property type="nucleotide sequence ID" value="NZ_JACHMN010000003.1"/>
</dbReference>
<accession>A0A841C1M5</accession>
<evidence type="ECO:0000313" key="1">
    <source>
        <dbReference type="EMBL" id="MBB5872962.1"/>
    </source>
</evidence>
<dbReference type="Proteomes" id="UP000587527">
    <property type="component" value="Unassembled WGS sequence"/>
</dbReference>
<reference evidence="1 2" key="1">
    <citation type="submission" date="2020-08" db="EMBL/GenBank/DDBJ databases">
        <title>Sequencing the genomes of 1000 actinobacteria strains.</title>
        <authorList>
            <person name="Klenk H.-P."/>
        </authorList>
    </citation>
    <scope>NUCLEOTIDE SEQUENCE [LARGE SCALE GENOMIC DNA]</scope>
    <source>
        <strain evidence="1 2">DSM 45362</strain>
    </source>
</reference>
<sequence>MPALTRGQKILAAVAVVIIALFVTGVATQGDDGEVTVDPTQNGLVKMLGGWFGSPDQAELGELTAPCLTESVLAIEGSCVLTVKGSDKDLREVLLQPDQALQLHTRAPHDDAVLDKDVEAGKEIKVAVDGDGVDITLSCEKCTVKVGGDNG</sequence>
<gene>
    <name evidence="1" type="ORF">F4553_006396</name>
</gene>
<protein>
    <submittedName>
        <fullName evidence="1">Uncharacterized protein</fullName>
    </submittedName>
</protein>
<organism evidence="1 2">
    <name type="scientific">Allocatelliglobosispora scoriae</name>
    <dbReference type="NCBI Taxonomy" id="643052"/>
    <lineage>
        <taxon>Bacteria</taxon>
        <taxon>Bacillati</taxon>
        <taxon>Actinomycetota</taxon>
        <taxon>Actinomycetes</taxon>
        <taxon>Micromonosporales</taxon>
        <taxon>Micromonosporaceae</taxon>
        <taxon>Allocatelliglobosispora</taxon>
    </lineage>
</organism>
<comment type="caution">
    <text evidence="1">The sequence shown here is derived from an EMBL/GenBank/DDBJ whole genome shotgun (WGS) entry which is preliminary data.</text>
</comment>
<evidence type="ECO:0000313" key="2">
    <source>
        <dbReference type="Proteomes" id="UP000587527"/>
    </source>
</evidence>